<feature type="compositionally biased region" description="Acidic residues" evidence="1">
    <location>
        <begin position="189"/>
        <end position="203"/>
    </location>
</feature>
<gene>
    <name evidence="3" type="ORF">G6F50_012091</name>
</gene>
<keyword evidence="4" id="KW-1185">Reference proteome</keyword>
<feature type="region of interest" description="Disordered" evidence="1">
    <location>
        <begin position="189"/>
        <end position="242"/>
    </location>
</feature>
<comment type="caution">
    <text evidence="3">The sequence shown here is derived from an EMBL/GenBank/DDBJ whole genome shotgun (WGS) entry which is preliminary data.</text>
</comment>
<sequence>MDETTQLRVMTFMRENLNNIPFKTLRLGEAELDDKDKLTQMNATLESDPGLFLSKWGRYLSQSILSLFQCMQDNYEVKFYLSSLLYKENTPPPKANTRNQRSALYTLSQNRRYEYLKRQLRHSDYFSDESIQLREPELYEQYVGQYIPESEKNKPFGKDVTLVNRILSNIDQKYVSDRLERRRIIEEEQFEEEEEEESENEDEVSVRKEKEDDVEMHDGNREAFDDKLRDKAEDGDEIEEDIEEDIEDMIVFREEKRQELVRLLEEKFLAGKDDFNYAEVDYNEDYDDLEQQERDFQDRYFDDEDDY</sequence>
<evidence type="ECO:0000313" key="3">
    <source>
        <dbReference type="EMBL" id="KAG1562506.1"/>
    </source>
</evidence>
<dbReference type="PANTHER" id="PTHR31840">
    <property type="entry name" value="COILED-COIL DOMAIN-CONTAINING PROTEIN 97"/>
    <property type="match status" value="1"/>
</dbReference>
<evidence type="ECO:0000259" key="2">
    <source>
        <dbReference type="Pfam" id="PF09747"/>
    </source>
</evidence>
<feature type="compositionally biased region" description="Basic and acidic residues" evidence="1">
    <location>
        <begin position="291"/>
        <end position="300"/>
    </location>
</feature>
<evidence type="ECO:0000313" key="4">
    <source>
        <dbReference type="Proteomes" id="UP000740926"/>
    </source>
</evidence>
<protein>
    <recommendedName>
        <fullName evidence="2">CCD97-like C-terminal domain-containing protein</fullName>
    </recommendedName>
</protein>
<dbReference type="InterPro" id="IPR018613">
    <property type="entry name" value="Ccdc97-like"/>
</dbReference>
<reference evidence="3 4" key="1">
    <citation type="journal article" date="2020" name="Microb. Genom.">
        <title>Genetic diversity of clinical and environmental Mucorales isolates obtained from an investigation of mucormycosis cases among solid organ transplant recipients.</title>
        <authorList>
            <person name="Nguyen M.H."/>
            <person name="Kaul D."/>
            <person name="Muto C."/>
            <person name="Cheng S.J."/>
            <person name="Richter R.A."/>
            <person name="Bruno V.M."/>
            <person name="Liu G."/>
            <person name="Beyhan S."/>
            <person name="Sundermann A.J."/>
            <person name="Mounaud S."/>
            <person name="Pasculle A.W."/>
            <person name="Nierman W.C."/>
            <person name="Driscoll E."/>
            <person name="Cumbie R."/>
            <person name="Clancy C.J."/>
            <person name="Dupont C.L."/>
        </authorList>
    </citation>
    <scope>NUCLEOTIDE SEQUENCE [LARGE SCALE GENOMIC DNA]</scope>
    <source>
        <strain evidence="3 4">GL24</strain>
    </source>
</reference>
<dbReference type="EMBL" id="JAANIU010003490">
    <property type="protein sequence ID" value="KAG1562506.1"/>
    <property type="molecule type" value="Genomic_DNA"/>
</dbReference>
<name>A0A9P6YRQ7_9FUNG</name>
<dbReference type="AlphaFoldDB" id="A0A9P6YRQ7"/>
<dbReference type="InterPro" id="IPR040233">
    <property type="entry name" value="CCD97-like_C"/>
</dbReference>
<feature type="compositionally biased region" description="Acidic residues" evidence="1">
    <location>
        <begin position="233"/>
        <end position="242"/>
    </location>
</feature>
<dbReference type="Proteomes" id="UP000740926">
    <property type="component" value="Unassembled WGS sequence"/>
</dbReference>
<feature type="compositionally biased region" description="Basic and acidic residues" evidence="1">
    <location>
        <begin position="204"/>
        <end position="232"/>
    </location>
</feature>
<feature type="region of interest" description="Disordered" evidence="1">
    <location>
        <begin position="282"/>
        <end position="307"/>
    </location>
</feature>
<dbReference type="Pfam" id="PF09747">
    <property type="entry name" value="CCD97-like_C"/>
    <property type="match status" value="1"/>
</dbReference>
<dbReference type="PANTHER" id="PTHR31840:SF1">
    <property type="entry name" value="COILED-COIL DOMAIN-CONTAINING PROTEIN 97"/>
    <property type="match status" value="1"/>
</dbReference>
<feature type="domain" description="CCD97-like C-terminal" evidence="2">
    <location>
        <begin position="110"/>
        <end position="304"/>
    </location>
</feature>
<evidence type="ECO:0000256" key="1">
    <source>
        <dbReference type="SAM" id="MobiDB-lite"/>
    </source>
</evidence>
<proteinExistence type="predicted"/>
<accession>A0A9P6YRQ7</accession>
<organism evidence="3 4">
    <name type="scientific">Rhizopus delemar</name>
    <dbReference type="NCBI Taxonomy" id="936053"/>
    <lineage>
        <taxon>Eukaryota</taxon>
        <taxon>Fungi</taxon>
        <taxon>Fungi incertae sedis</taxon>
        <taxon>Mucoromycota</taxon>
        <taxon>Mucoromycotina</taxon>
        <taxon>Mucoromycetes</taxon>
        <taxon>Mucorales</taxon>
        <taxon>Mucorineae</taxon>
        <taxon>Rhizopodaceae</taxon>
        <taxon>Rhizopus</taxon>
    </lineage>
</organism>